<keyword evidence="3" id="KW-0804">Transcription</keyword>
<dbReference type="GO" id="GO:0003677">
    <property type="term" value="F:DNA binding"/>
    <property type="evidence" value="ECO:0007669"/>
    <property type="project" value="UniProtKB-KW"/>
</dbReference>
<dbReference type="InterPro" id="IPR039422">
    <property type="entry name" value="MarR/SlyA-like"/>
</dbReference>
<protein>
    <recommendedName>
        <fullName evidence="5">HTH marR-type domain-containing protein</fullName>
    </recommendedName>
</protein>
<keyword evidence="1" id="KW-0805">Transcription regulation</keyword>
<dbReference type="AlphaFoldDB" id="A0A6J5GK67"/>
<dbReference type="EMBL" id="CADIKL010000035">
    <property type="protein sequence ID" value="CAB3801742.1"/>
    <property type="molecule type" value="Genomic_DNA"/>
</dbReference>
<name>A0A6J5GK67_9BURK</name>
<keyword evidence="2" id="KW-0238">DNA-binding</keyword>
<evidence type="ECO:0000256" key="1">
    <source>
        <dbReference type="ARBA" id="ARBA00023015"/>
    </source>
</evidence>
<evidence type="ECO:0000256" key="2">
    <source>
        <dbReference type="ARBA" id="ARBA00023125"/>
    </source>
</evidence>
<dbReference type="PRINTS" id="PR00598">
    <property type="entry name" value="HTHMARR"/>
</dbReference>
<dbReference type="Gene3D" id="1.10.10.10">
    <property type="entry name" value="Winged helix-like DNA-binding domain superfamily/Winged helix DNA-binding domain"/>
    <property type="match status" value="1"/>
</dbReference>
<feature type="region of interest" description="Disordered" evidence="4">
    <location>
        <begin position="1"/>
        <end position="24"/>
    </location>
</feature>
<gene>
    <name evidence="6" type="ORF">LMG28688_05430</name>
</gene>
<accession>A0A6J5GK67</accession>
<dbReference type="Pfam" id="PF01047">
    <property type="entry name" value="MarR"/>
    <property type="match status" value="1"/>
</dbReference>
<evidence type="ECO:0000313" key="6">
    <source>
        <dbReference type="EMBL" id="CAB3801742.1"/>
    </source>
</evidence>
<reference evidence="6 7" key="1">
    <citation type="submission" date="2020-04" db="EMBL/GenBank/DDBJ databases">
        <authorList>
            <person name="De Canck E."/>
        </authorList>
    </citation>
    <scope>NUCLEOTIDE SEQUENCE [LARGE SCALE GENOMIC DNA]</scope>
    <source>
        <strain evidence="6 7">LMG 28688</strain>
    </source>
</reference>
<feature type="compositionally biased region" description="Polar residues" evidence="4">
    <location>
        <begin position="10"/>
        <end position="24"/>
    </location>
</feature>
<sequence length="167" mass="18508">MFAFRRRPSTLRSPSISRMNPSSPNSFADSYTPALLAQVSQLISGEFHVIVQAAGFEVSDWRVLSTLSDGKAMSIGRLAQVSVTKQPTVTRLLDRMEAQGYVKRIPSETDRRVTFVRITPQGQKLVSELIVQAKLHEDQVLAPLGAQKAEELKATLRLLIDLHRPAA</sequence>
<dbReference type="PANTHER" id="PTHR33164:SF64">
    <property type="entry name" value="TRANSCRIPTIONAL REGULATOR SLYA"/>
    <property type="match status" value="1"/>
</dbReference>
<dbReference type="InterPro" id="IPR023187">
    <property type="entry name" value="Tscrpt_reg_MarR-type_CS"/>
</dbReference>
<keyword evidence="7" id="KW-1185">Reference proteome</keyword>
<dbReference type="SMART" id="SM00347">
    <property type="entry name" value="HTH_MARR"/>
    <property type="match status" value="1"/>
</dbReference>
<dbReference type="InterPro" id="IPR036388">
    <property type="entry name" value="WH-like_DNA-bd_sf"/>
</dbReference>
<dbReference type="InterPro" id="IPR036390">
    <property type="entry name" value="WH_DNA-bd_sf"/>
</dbReference>
<evidence type="ECO:0000256" key="3">
    <source>
        <dbReference type="ARBA" id="ARBA00023163"/>
    </source>
</evidence>
<evidence type="ECO:0000313" key="7">
    <source>
        <dbReference type="Proteomes" id="UP000494119"/>
    </source>
</evidence>
<dbReference type="GO" id="GO:0003700">
    <property type="term" value="F:DNA-binding transcription factor activity"/>
    <property type="evidence" value="ECO:0007669"/>
    <property type="project" value="InterPro"/>
</dbReference>
<dbReference type="InterPro" id="IPR000835">
    <property type="entry name" value="HTH_MarR-typ"/>
</dbReference>
<organism evidence="6 7">
    <name type="scientific">Paraburkholderia caffeinitolerans</name>
    <dbReference type="NCBI Taxonomy" id="1723730"/>
    <lineage>
        <taxon>Bacteria</taxon>
        <taxon>Pseudomonadati</taxon>
        <taxon>Pseudomonadota</taxon>
        <taxon>Betaproteobacteria</taxon>
        <taxon>Burkholderiales</taxon>
        <taxon>Burkholderiaceae</taxon>
        <taxon>Paraburkholderia</taxon>
    </lineage>
</organism>
<dbReference type="PROSITE" id="PS01117">
    <property type="entry name" value="HTH_MARR_1"/>
    <property type="match status" value="1"/>
</dbReference>
<dbReference type="GO" id="GO:0006950">
    <property type="term" value="P:response to stress"/>
    <property type="evidence" value="ECO:0007669"/>
    <property type="project" value="TreeGrafter"/>
</dbReference>
<feature type="domain" description="HTH marR-type" evidence="5">
    <location>
        <begin position="29"/>
        <end position="161"/>
    </location>
</feature>
<dbReference type="PANTHER" id="PTHR33164">
    <property type="entry name" value="TRANSCRIPTIONAL REGULATOR, MARR FAMILY"/>
    <property type="match status" value="1"/>
</dbReference>
<dbReference type="Proteomes" id="UP000494119">
    <property type="component" value="Unassembled WGS sequence"/>
</dbReference>
<dbReference type="PROSITE" id="PS50995">
    <property type="entry name" value="HTH_MARR_2"/>
    <property type="match status" value="1"/>
</dbReference>
<proteinExistence type="predicted"/>
<evidence type="ECO:0000259" key="5">
    <source>
        <dbReference type="PROSITE" id="PS50995"/>
    </source>
</evidence>
<dbReference type="SUPFAM" id="SSF46785">
    <property type="entry name" value="Winged helix' DNA-binding domain"/>
    <property type="match status" value="1"/>
</dbReference>
<evidence type="ECO:0000256" key="4">
    <source>
        <dbReference type="SAM" id="MobiDB-lite"/>
    </source>
</evidence>